<reference evidence="3" key="2">
    <citation type="submission" date="2025-09" db="UniProtKB">
        <authorList>
            <consortium name="Ensembl"/>
        </authorList>
    </citation>
    <scope>IDENTIFICATION</scope>
</reference>
<dbReference type="AlphaFoldDB" id="A0A671PJB8"/>
<organism evidence="3 4">
    <name type="scientific">Sinocyclocheilus anshuiensis</name>
    <dbReference type="NCBI Taxonomy" id="1608454"/>
    <lineage>
        <taxon>Eukaryota</taxon>
        <taxon>Metazoa</taxon>
        <taxon>Chordata</taxon>
        <taxon>Craniata</taxon>
        <taxon>Vertebrata</taxon>
        <taxon>Euteleostomi</taxon>
        <taxon>Actinopterygii</taxon>
        <taxon>Neopterygii</taxon>
        <taxon>Teleostei</taxon>
        <taxon>Ostariophysi</taxon>
        <taxon>Cypriniformes</taxon>
        <taxon>Cyprinidae</taxon>
        <taxon>Cyprininae</taxon>
        <taxon>Sinocyclocheilus</taxon>
    </lineage>
</organism>
<evidence type="ECO:0000259" key="2">
    <source>
        <dbReference type="Pfam" id="PF25293"/>
    </source>
</evidence>
<dbReference type="Proteomes" id="UP000472260">
    <property type="component" value="Unassembled WGS sequence"/>
</dbReference>
<dbReference type="Ensembl" id="ENSSANT00000062960.1">
    <property type="protein sequence ID" value="ENSSANP00000059185.1"/>
    <property type="gene ID" value="ENSSANG00000029572.1"/>
</dbReference>
<dbReference type="GO" id="GO:0034975">
    <property type="term" value="P:protein folding in endoplasmic reticulum"/>
    <property type="evidence" value="ECO:0007669"/>
    <property type="project" value="TreeGrafter"/>
</dbReference>
<dbReference type="InterPro" id="IPR058545">
    <property type="entry name" value="Beta-prop_EMC1_1st"/>
</dbReference>
<dbReference type="InterPro" id="IPR026895">
    <property type="entry name" value="EMC1"/>
</dbReference>
<keyword evidence="4" id="KW-1185">Reference proteome</keyword>
<feature type="domain" description="EMC1 first beta-propeller" evidence="2">
    <location>
        <begin position="22"/>
        <end position="75"/>
    </location>
</feature>
<name>A0A671PJB8_9TELE</name>
<evidence type="ECO:0000313" key="3">
    <source>
        <dbReference type="Ensembl" id="ENSSANP00000059185.1"/>
    </source>
</evidence>
<sequence>AAMAWLVVRLAIAVSLLYTVSAVFEDQVGKFDWRQQFIGKVRFALFDTHSQASKKLLVATDKNVFASLNSRTGDLCKSFCSSDYLFTLNHI</sequence>
<dbReference type="Pfam" id="PF25293">
    <property type="entry name" value="Beta-prop_EMC1_N"/>
    <property type="match status" value="1"/>
</dbReference>
<proteinExistence type="predicted"/>
<dbReference type="GO" id="GO:0072546">
    <property type="term" value="C:EMC complex"/>
    <property type="evidence" value="ECO:0007669"/>
    <property type="project" value="InterPro"/>
</dbReference>
<dbReference type="PANTHER" id="PTHR21573">
    <property type="entry name" value="ER MEMBRANE PROTEIN COMPLEX SUBUNIT 1"/>
    <property type="match status" value="1"/>
</dbReference>
<reference evidence="3" key="1">
    <citation type="submission" date="2025-08" db="UniProtKB">
        <authorList>
            <consortium name="Ensembl"/>
        </authorList>
    </citation>
    <scope>IDENTIFICATION</scope>
</reference>
<dbReference type="PANTHER" id="PTHR21573:SF0">
    <property type="entry name" value="ER MEMBRANE PROTEIN COMPLEX SUBUNIT 1"/>
    <property type="match status" value="1"/>
</dbReference>
<feature type="chain" id="PRO_5025514955" description="EMC1 first beta-propeller domain-containing protein" evidence="1">
    <location>
        <begin position="23"/>
        <end position="91"/>
    </location>
</feature>
<keyword evidence="1" id="KW-0732">Signal</keyword>
<protein>
    <recommendedName>
        <fullName evidence="2">EMC1 first beta-propeller domain-containing protein</fullName>
    </recommendedName>
</protein>
<accession>A0A671PJB8</accession>
<evidence type="ECO:0000256" key="1">
    <source>
        <dbReference type="SAM" id="SignalP"/>
    </source>
</evidence>
<feature type="signal peptide" evidence="1">
    <location>
        <begin position="1"/>
        <end position="22"/>
    </location>
</feature>
<evidence type="ECO:0000313" key="4">
    <source>
        <dbReference type="Proteomes" id="UP000472260"/>
    </source>
</evidence>